<evidence type="ECO:0000313" key="1">
    <source>
        <dbReference type="EMBL" id="KAJ9056355.1"/>
    </source>
</evidence>
<sequence>MAQVGVGLIHAPVHPEDVYLGFRTPLFWMPSDASPFYLASQSATQTATSIPCRWPSIPVVVRVMAGPCLPIGNSITVKRYLGGWPSSEELPEQSWVSKGMCASQDIPSSTYGPQWHSS</sequence>
<dbReference type="EMBL" id="QTSX02005957">
    <property type="protein sequence ID" value="KAJ9056355.1"/>
    <property type="molecule type" value="Genomic_DNA"/>
</dbReference>
<proteinExistence type="predicted"/>
<accession>A0ACC2S229</accession>
<evidence type="ECO:0000313" key="2">
    <source>
        <dbReference type="Proteomes" id="UP001165960"/>
    </source>
</evidence>
<organism evidence="1 2">
    <name type="scientific">Entomophthora muscae</name>
    <dbReference type="NCBI Taxonomy" id="34485"/>
    <lineage>
        <taxon>Eukaryota</taxon>
        <taxon>Fungi</taxon>
        <taxon>Fungi incertae sedis</taxon>
        <taxon>Zoopagomycota</taxon>
        <taxon>Entomophthoromycotina</taxon>
        <taxon>Entomophthoromycetes</taxon>
        <taxon>Entomophthorales</taxon>
        <taxon>Entomophthoraceae</taxon>
        <taxon>Entomophthora</taxon>
    </lineage>
</organism>
<gene>
    <name evidence="1" type="ORF">DSO57_1034050</name>
</gene>
<comment type="caution">
    <text evidence="1">The sequence shown here is derived from an EMBL/GenBank/DDBJ whole genome shotgun (WGS) entry which is preliminary data.</text>
</comment>
<name>A0ACC2S229_9FUNG</name>
<protein>
    <submittedName>
        <fullName evidence="1">Uncharacterized protein</fullName>
    </submittedName>
</protein>
<reference evidence="1" key="1">
    <citation type="submission" date="2022-04" db="EMBL/GenBank/DDBJ databases">
        <title>Genome of the entomopathogenic fungus Entomophthora muscae.</title>
        <authorList>
            <person name="Elya C."/>
            <person name="Lovett B.R."/>
            <person name="Lee E."/>
            <person name="Macias A.M."/>
            <person name="Hajek A.E."/>
            <person name="De Bivort B.L."/>
            <person name="Kasson M.T."/>
            <person name="De Fine Licht H.H."/>
            <person name="Stajich J.E."/>
        </authorList>
    </citation>
    <scope>NUCLEOTIDE SEQUENCE</scope>
    <source>
        <strain evidence="1">Berkeley</strain>
    </source>
</reference>
<dbReference type="Proteomes" id="UP001165960">
    <property type="component" value="Unassembled WGS sequence"/>
</dbReference>
<keyword evidence="2" id="KW-1185">Reference proteome</keyword>